<keyword evidence="6" id="KW-0742">SOS response</keyword>
<organism evidence="11 12">
    <name type="scientific">Noviherbaspirillum autotrophicum</name>
    <dbReference type="NCBI Taxonomy" id="709839"/>
    <lineage>
        <taxon>Bacteria</taxon>
        <taxon>Pseudomonadati</taxon>
        <taxon>Pseudomonadota</taxon>
        <taxon>Betaproteobacteria</taxon>
        <taxon>Burkholderiales</taxon>
        <taxon>Oxalobacteraceae</taxon>
        <taxon>Noviherbaspirillum</taxon>
    </lineage>
</organism>
<keyword evidence="11" id="KW-0255">Endonuclease</keyword>
<evidence type="ECO:0000256" key="2">
    <source>
        <dbReference type="ARBA" id="ARBA00022769"/>
    </source>
</evidence>
<keyword evidence="1" id="KW-0227">DNA damage</keyword>
<dbReference type="OrthoDB" id="9803913at2"/>
<dbReference type="PROSITE" id="PS50164">
    <property type="entry name" value="GIY_YIG"/>
    <property type="match status" value="1"/>
</dbReference>
<keyword evidence="2" id="KW-0228">DNA excision</keyword>
<evidence type="ECO:0000256" key="1">
    <source>
        <dbReference type="ARBA" id="ARBA00022763"/>
    </source>
</evidence>
<reference evidence="11 12" key="1">
    <citation type="submission" date="2014-12" db="EMBL/GenBank/DDBJ databases">
        <title>Denitrispirillum autotrophicum gen. nov., sp. nov., Denitrifying, Facultatively Autotrophic Bacteria Isolated from Rice Paddy Soil.</title>
        <authorList>
            <person name="Ishii S."/>
            <person name="Ashida N."/>
            <person name="Ohno H."/>
            <person name="Otsuka S."/>
            <person name="Yokota A."/>
            <person name="Senoo K."/>
        </authorList>
    </citation>
    <scope>NUCLEOTIDE SEQUENCE [LARGE SCALE GENOMIC DNA]</scope>
    <source>
        <strain evidence="11 12">TSA66</strain>
    </source>
</reference>
<dbReference type="GO" id="GO:0009432">
    <property type="term" value="P:SOS response"/>
    <property type="evidence" value="ECO:0007669"/>
    <property type="project" value="UniProtKB-KW"/>
</dbReference>
<dbReference type="InterPro" id="IPR035901">
    <property type="entry name" value="GIY-YIG_endonuc_sf"/>
</dbReference>
<evidence type="ECO:0000313" key="12">
    <source>
        <dbReference type="Proteomes" id="UP000031572"/>
    </source>
</evidence>
<dbReference type="CDD" id="cd10434">
    <property type="entry name" value="GIY-YIG_UvrC_Cho"/>
    <property type="match status" value="1"/>
</dbReference>
<keyword evidence="4" id="KW-0267">Excision nuclease</keyword>
<evidence type="ECO:0000256" key="3">
    <source>
        <dbReference type="ARBA" id="ARBA00022801"/>
    </source>
</evidence>
<dbReference type="PANTHER" id="PTHR30562">
    <property type="entry name" value="UVRC/OXIDOREDUCTASE"/>
    <property type="match status" value="1"/>
</dbReference>
<dbReference type="AlphaFoldDB" id="A0A0C2BV88"/>
<sequence length="297" mass="33372">MRPRVTSIGLVMPPSPTGNFDYPEHIERDSIDALPCKPGVYYFLDRHRVPVYIGKSINIRARILSHLRCPQEAAMLQEAHSVEFERTAGEVGALLRESQLIKQLQPRFNVLLRGVGEVFSLRFVEDSLLVQPVGSYESDVSEQSTLYGLFASRSAAQEGLRALVRRHRLCPALLGLETATRGRACFACQIGHCNGACIGKEPPHVHQARLREALEQLQAEVWPYVGPVGIVEEDDGLRQVHIVDHWSYRGTLQGRRSRFTPNTKRVVDIDVYKILSQPMQNGELKITPMTPRSATSR</sequence>
<keyword evidence="11" id="KW-0540">Nuclease</keyword>
<proteinExistence type="predicted"/>
<evidence type="ECO:0000259" key="10">
    <source>
        <dbReference type="PROSITE" id="PS50164"/>
    </source>
</evidence>
<evidence type="ECO:0000256" key="8">
    <source>
        <dbReference type="ARBA" id="ARBA00042138"/>
    </source>
</evidence>
<dbReference type="InterPro" id="IPR047296">
    <property type="entry name" value="GIY-YIG_UvrC_Cho"/>
</dbReference>
<dbReference type="Gene3D" id="3.40.1440.10">
    <property type="entry name" value="GIY-YIG endonuclease"/>
    <property type="match status" value="1"/>
</dbReference>
<keyword evidence="5" id="KW-0234">DNA repair</keyword>
<dbReference type="InterPro" id="IPR000305">
    <property type="entry name" value="GIY-YIG_endonuc"/>
</dbReference>
<dbReference type="SUPFAM" id="SSF82771">
    <property type="entry name" value="GIY-YIG endonuclease"/>
    <property type="match status" value="1"/>
</dbReference>
<dbReference type="GO" id="GO:0006289">
    <property type="term" value="P:nucleotide-excision repair"/>
    <property type="evidence" value="ECO:0007669"/>
    <property type="project" value="InterPro"/>
</dbReference>
<dbReference type="STRING" id="709839.TSA66_22165"/>
<evidence type="ECO:0000256" key="9">
    <source>
        <dbReference type="ARBA" id="ARBA00042732"/>
    </source>
</evidence>
<evidence type="ECO:0000313" key="11">
    <source>
        <dbReference type="EMBL" id="KIF83919.1"/>
    </source>
</evidence>
<evidence type="ECO:0000256" key="4">
    <source>
        <dbReference type="ARBA" id="ARBA00022881"/>
    </source>
</evidence>
<name>A0A0C2BV88_9BURK</name>
<dbReference type="SMART" id="SM00465">
    <property type="entry name" value="GIYc"/>
    <property type="match status" value="1"/>
</dbReference>
<keyword evidence="3" id="KW-0378">Hydrolase</keyword>
<evidence type="ECO:0000256" key="5">
    <source>
        <dbReference type="ARBA" id="ARBA00023204"/>
    </source>
</evidence>
<dbReference type="GO" id="GO:0009380">
    <property type="term" value="C:excinuclease repair complex"/>
    <property type="evidence" value="ECO:0007669"/>
    <property type="project" value="TreeGrafter"/>
</dbReference>
<protein>
    <recommendedName>
        <fullName evidence="7">Excinuclease cho</fullName>
    </recommendedName>
    <alternativeName>
        <fullName evidence="9">Endonuclease cho</fullName>
    </alternativeName>
    <alternativeName>
        <fullName evidence="8">UvrC homolog protein</fullName>
    </alternativeName>
</protein>
<dbReference type="EMBL" id="JWJG01000028">
    <property type="protein sequence ID" value="KIF83919.1"/>
    <property type="molecule type" value="Genomic_DNA"/>
</dbReference>
<dbReference type="GO" id="GO:0004519">
    <property type="term" value="F:endonuclease activity"/>
    <property type="evidence" value="ECO:0007669"/>
    <property type="project" value="UniProtKB-KW"/>
</dbReference>
<keyword evidence="12" id="KW-1185">Reference proteome</keyword>
<evidence type="ECO:0000256" key="7">
    <source>
        <dbReference type="ARBA" id="ARBA00040756"/>
    </source>
</evidence>
<dbReference type="GO" id="GO:0016787">
    <property type="term" value="F:hydrolase activity"/>
    <property type="evidence" value="ECO:0007669"/>
    <property type="project" value="UniProtKB-KW"/>
</dbReference>
<evidence type="ECO:0000256" key="6">
    <source>
        <dbReference type="ARBA" id="ARBA00023236"/>
    </source>
</evidence>
<comment type="caution">
    <text evidence="11">The sequence shown here is derived from an EMBL/GenBank/DDBJ whole genome shotgun (WGS) entry which is preliminary data.</text>
</comment>
<gene>
    <name evidence="11" type="ORF">TSA66_22165</name>
</gene>
<dbReference type="Proteomes" id="UP000031572">
    <property type="component" value="Unassembled WGS sequence"/>
</dbReference>
<dbReference type="PANTHER" id="PTHR30562:SF10">
    <property type="entry name" value="EXCINUCLEASE CHO"/>
    <property type="match status" value="1"/>
</dbReference>
<dbReference type="InterPro" id="IPR050066">
    <property type="entry name" value="UvrABC_protein_C"/>
</dbReference>
<feature type="domain" description="GIY-YIG" evidence="10">
    <location>
        <begin position="36"/>
        <end position="110"/>
    </location>
</feature>
<accession>A0A0C2BV88</accession>